<dbReference type="Proteomes" id="UP000285970">
    <property type="component" value="Unassembled WGS sequence"/>
</dbReference>
<comment type="similarity">
    <text evidence="1">Belongs to the bacterial solute-binding protein 1 family.</text>
</comment>
<comment type="caution">
    <text evidence="4">The sequence shown here is derived from an EMBL/GenBank/DDBJ whole genome shotgun (WGS) entry which is preliminary data.</text>
</comment>
<dbReference type="Gene3D" id="3.40.190.10">
    <property type="entry name" value="Periplasmic binding protein-like II"/>
    <property type="match status" value="2"/>
</dbReference>
<keyword evidence="3" id="KW-0732">Signal</keyword>
<accession>A0A3S3KX39</accession>
<dbReference type="Pfam" id="PF01547">
    <property type="entry name" value="SBP_bac_1"/>
    <property type="match status" value="1"/>
</dbReference>
<evidence type="ECO:0000313" key="4">
    <source>
        <dbReference type="EMBL" id="RWR18161.1"/>
    </source>
</evidence>
<name>A0A3S3KX39_9MICO</name>
<reference evidence="4 5" key="1">
    <citation type="journal article" date="2018" name="Front. Microbiol.">
        <title>Novel Insights Into Bacterial Dimethylsulfoniopropionate Catabolism in the East China Sea.</title>
        <authorList>
            <person name="Liu J."/>
            <person name="Liu J."/>
            <person name="Zhang S.H."/>
            <person name="Liang J."/>
            <person name="Lin H."/>
            <person name="Song D."/>
            <person name="Yang G.P."/>
            <person name="Todd J.D."/>
            <person name="Zhang X.H."/>
        </authorList>
    </citation>
    <scope>NUCLEOTIDE SEQUENCE [LARGE SCALE GENOMIC DNA]</scope>
    <source>
        <strain evidence="4 5">ZYFD042</strain>
    </source>
</reference>
<proteinExistence type="inferred from homology"/>
<keyword evidence="2" id="KW-0813">Transport</keyword>
<dbReference type="SUPFAM" id="SSF53850">
    <property type="entry name" value="Periplasmic binding protein-like II"/>
    <property type="match status" value="1"/>
</dbReference>
<dbReference type="AlphaFoldDB" id="A0A3S3KX39"/>
<evidence type="ECO:0000313" key="5">
    <source>
        <dbReference type="Proteomes" id="UP000285970"/>
    </source>
</evidence>
<dbReference type="OrthoDB" id="8317736at2"/>
<feature type="chain" id="PRO_5018629527" evidence="3">
    <location>
        <begin position="40"/>
        <end position="441"/>
    </location>
</feature>
<gene>
    <name evidence="4" type="ORF">D8Y23_10135</name>
</gene>
<evidence type="ECO:0000256" key="2">
    <source>
        <dbReference type="ARBA" id="ARBA00022448"/>
    </source>
</evidence>
<dbReference type="InterPro" id="IPR006059">
    <property type="entry name" value="SBP"/>
</dbReference>
<dbReference type="EMBL" id="RBZY01000033">
    <property type="protein sequence ID" value="RWR18161.1"/>
    <property type="molecule type" value="Genomic_DNA"/>
</dbReference>
<feature type="signal peptide" evidence="3">
    <location>
        <begin position="1"/>
        <end position="39"/>
    </location>
</feature>
<evidence type="ECO:0000256" key="3">
    <source>
        <dbReference type="SAM" id="SignalP"/>
    </source>
</evidence>
<dbReference type="InterPro" id="IPR050490">
    <property type="entry name" value="Bact_solute-bd_prot1"/>
</dbReference>
<organism evidence="4 5">
    <name type="scientific">Microbacterium enclense</name>
    <dbReference type="NCBI Taxonomy" id="993073"/>
    <lineage>
        <taxon>Bacteria</taxon>
        <taxon>Bacillati</taxon>
        <taxon>Actinomycetota</taxon>
        <taxon>Actinomycetes</taxon>
        <taxon>Micrococcales</taxon>
        <taxon>Microbacteriaceae</taxon>
        <taxon>Microbacterium</taxon>
    </lineage>
</organism>
<protein>
    <submittedName>
        <fullName evidence="4">Extracellular solute-binding protein</fullName>
    </submittedName>
</protein>
<dbReference type="PANTHER" id="PTHR43649">
    <property type="entry name" value="ARABINOSE-BINDING PROTEIN-RELATED"/>
    <property type="match status" value="1"/>
</dbReference>
<evidence type="ECO:0000256" key="1">
    <source>
        <dbReference type="ARBA" id="ARBA00008520"/>
    </source>
</evidence>
<dbReference type="PANTHER" id="PTHR43649:SF29">
    <property type="entry name" value="OSMOPROTECTIVE COMPOUNDS-BINDING PROTEIN GGTB"/>
    <property type="match status" value="1"/>
</dbReference>
<sequence>MTEARFQGGKVSTAFTRSRRTVAIVATGAAALLALTACAGGGGNAAGASTFSFLVNQENTTIPELLTSLSTDQCKAENDAQPLEVETVPQTQLDQKLQLLAGQNALPVQYAAGNAPALTKELADGGQVLDLEQTLTDLGVIDKIQPAAISTIEQLYGGFNVLPYQYNIEGIWYNKTLLSDNGIQVPETWDELTAAAAALQGAGVQPFSASGEQGWPITRLISGYLFRDLGPDAMQKVADGEAELTDPEYVAAAQAIADLGTAGYFGQGVGSIDYDTAFNTFLTGKAAFFYMGSWALANFADEAANQIGSENIGFLPFPNVTGGAGDASQTPANVGLPMALSAKAYNDNTGAWLTCIANNYGAASLSQADTISGFTVDGDVEVDDLTALVQDQISSTQESVLWFEALFSAKATETSQKNAAQLLTGATSPQDFMNLVQADLG</sequence>